<dbReference type="GO" id="GO:0005581">
    <property type="term" value="C:collagen trimer"/>
    <property type="evidence" value="ECO:0007669"/>
    <property type="project" value="UniProtKB-KW"/>
</dbReference>
<dbReference type="Pfam" id="PF00386">
    <property type="entry name" value="C1q"/>
    <property type="match status" value="1"/>
</dbReference>
<keyword evidence="8" id="KW-1185">Reference proteome</keyword>
<feature type="region of interest" description="Disordered" evidence="6">
    <location>
        <begin position="1"/>
        <end position="90"/>
    </location>
</feature>
<feature type="region of interest" description="Disordered" evidence="6">
    <location>
        <begin position="330"/>
        <end position="381"/>
    </location>
</feature>
<dbReference type="AlphaFoldDB" id="A0A6P3IPZ3"/>
<feature type="compositionally biased region" description="Pro residues" evidence="6">
    <location>
        <begin position="350"/>
        <end position="375"/>
    </location>
</feature>
<feature type="compositionally biased region" description="Gly residues" evidence="6">
    <location>
        <begin position="30"/>
        <end position="39"/>
    </location>
</feature>
<dbReference type="PANTHER" id="PTHR22923:SF67">
    <property type="entry name" value="COMPLEMENT C1Q-LIKE PROTEIN 4"/>
    <property type="match status" value="1"/>
</dbReference>
<dbReference type="FunFam" id="2.60.120.40:FF:000001">
    <property type="entry name" value="Complement C1q B chain"/>
    <property type="match status" value="1"/>
</dbReference>
<evidence type="ECO:0000259" key="7">
    <source>
        <dbReference type="PROSITE" id="PS50871"/>
    </source>
</evidence>
<dbReference type="KEGG" id="bbis:105001694"/>
<dbReference type="SMART" id="SM00110">
    <property type="entry name" value="C1Q"/>
    <property type="match status" value="1"/>
</dbReference>
<dbReference type="RefSeq" id="XP_010856371.1">
    <property type="nucleotide sequence ID" value="XM_010858069.1"/>
</dbReference>
<keyword evidence="4" id="KW-0677">Repeat</keyword>
<dbReference type="PRINTS" id="PR00007">
    <property type="entry name" value="COMPLEMNTC1Q"/>
</dbReference>
<reference evidence="9" key="1">
    <citation type="submission" date="2025-08" db="UniProtKB">
        <authorList>
            <consortium name="RefSeq"/>
        </authorList>
    </citation>
    <scope>IDENTIFICATION</scope>
    <source>
        <tissue evidence="9">Blood</tissue>
    </source>
</reference>
<evidence type="ECO:0000256" key="6">
    <source>
        <dbReference type="SAM" id="MobiDB-lite"/>
    </source>
</evidence>
<feature type="compositionally biased region" description="Polar residues" evidence="6">
    <location>
        <begin position="80"/>
        <end position="90"/>
    </location>
</feature>
<dbReference type="PROSITE" id="PS50871">
    <property type="entry name" value="C1Q"/>
    <property type="match status" value="1"/>
</dbReference>
<dbReference type="Gene3D" id="2.60.120.40">
    <property type="match status" value="1"/>
</dbReference>
<dbReference type="PANTHER" id="PTHR22923">
    <property type="entry name" value="CEREBELLIN-RELATED"/>
    <property type="match status" value="1"/>
</dbReference>
<proteinExistence type="predicted"/>
<feature type="compositionally biased region" description="Low complexity" evidence="6">
    <location>
        <begin position="1"/>
        <end position="11"/>
    </location>
</feature>
<evidence type="ECO:0000313" key="9">
    <source>
        <dbReference type="RefSeq" id="XP_010856371.1"/>
    </source>
</evidence>
<dbReference type="InterPro" id="IPR001073">
    <property type="entry name" value="C1q_dom"/>
</dbReference>
<feature type="region of interest" description="Disordered" evidence="6">
    <location>
        <begin position="175"/>
        <end position="262"/>
    </location>
</feature>
<dbReference type="Proteomes" id="UP000515208">
    <property type="component" value="Unplaced"/>
</dbReference>
<feature type="domain" description="C1q" evidence="7">
    <location>
        <begin position="384"/>
        <end position="517"/>
    </location>
</feature>
<sequence>MRGLEAAAEAQAPRERPERSRRMAGSDTGLPGGSRGNGGWRPLKRDRSRPTELEMGGGGGSPREGLSPAEGLNLCPRYPNSATKASSNKNAELKEVKYQGRGEEPGADRAVGCYTPLLFSLLPLPLSWHVHSLPARPAARLSVEPKALGLRPPASQQGARASGPLQSSILPQEAPLLQVGPPSPCPRRLGCSPTPALPQPRPWSSPGGRLSDGRPVIMRRGSGSETGLRFTAPPILCSPVGLPPRDPLSRRRNKGSDRRLCGRSPDFINWRLELMDRGEETGAEAAQSPGRPERGEQSQLQLERSVWVAGDLGAAILEKAAVRRAGILDPLRNQPSEKPPISGALELRGPPGPPGPRGPPGEPGRPGPPGPPGPGPGGVAPPAGYVPRIAFYAGLRRPHEGYEVLRFDDVVTNVGNAYEAASGKFTCPMPGVYFFAYHVLMRGGDGTSMWADLMKNGQVRASAIAQDADQNYDYASNSVILHLDVGDEVFIKLDGGKVHGGNTNKYSTFSGFIIYPD</sequence>
<organism evidence="8 9">
    <name type="scientific">Bison bison bison</name>
    <name type="common">North American plains bison</name>
    <dbReference type="NCBI Taxonomy" id="43346"/>
    <lineage>
        <taxon>Eukaryota</taxon>
        <taxon>Metazoa</taxon>
        <taxon>Chordata</taxon>
        <taxon>Craniata</taxon>
        <taxon>Vertebrata</taxon>
        <taxon>Euteleostomi</taxon>
        <taxon>Mammalia</taxon>
        <taxon>Eutheria</taxon>
        <taxon>Laurasiatheria</taxon>
        <taxon>Artiodactyla</taxon>
        <taxon>Ruminantia</taxon>
        <taxon>Pecora</taxon>
        <taxon>Bovidae</taxon>
        <taxon>Bovinae</taxon>
        <taxon>Bison</taxon>
    </lineage>
</organism>
<feature type="compositionally biased region" description="Basic and acidic residues" evidence="6">
    <location>
        <begin position="12"/>
        <end position="21"/>
    </location>
</feature>
<dbReference type="InterPro" id="IPR050822">
    <property type="entry name" value="Cerebellin_Synaptic_Org"/>
</dbReference>
<comment type="subcellular location">
    <subcellularLocation>
        <location evidence="1">Secreted</location>
    </subcellularLocation>
</comment>
<gene>
    <name evidence="9" type="primary">C1QL4</name>
</gene>
<keyword evidence="5" id="KW-0176">Collagen</keyword>
<keyword evidence="2" id="KW-0964">Secreted</keyword>
<dbReference type="CTD" id="338761"/>
<evidence type="ECO:0000256" key="4">
    <source>
        <dbReference type="ARBA" id="ARBA00022737"/>
    </source>
</evidence>
<protein>
    <submittedName>
        <fullName evidence="9">Complement C1q-like protein 4</fullName>
    </submittedName>
</protein>
<dbReference type="GeneID" id="105001694"/>
<keyword evidence="3" id="KW-0732">Signal</keyword>
<evidence type="ECO:0000256" key="5">
    <source>
        <dbReference type="ARBA" id="ARBA00023119"/>
    </source>
</evidence>
<feature type="region of interest" description="Disordered" evidence="6">
    <location>
        <begin position="279"/>
        <end position="299"/>
    </location>
</feature>
<dbReference type="InterPro" id="IPR008983">
    <property type="entry name" value="Tumour_necrosis_fac-like_dom"/>
</dbReference>
<evidence type="ECO:0000256" key="2">
    <source>
        <dbReference type="ARBA" id="ARBA00022525"/>
    </source>
</evidence>
<feature type="compositionally biased region" description="Basic and acidic residues" evidence="6">
    <location>
        <begin position="43"/>
        <end position="52"/>
    </location>
</feature>
<evidence type="ECO:0000256" key="3">
    <source>
        <dbReference type="ARBA" id="ARBA00022729"/>
    </source>
</evidence>
<accession>A0A6P3IPZ3</accession>
<dbReference type="SUPFAM" id="SSF49842">
    <property type="entry name" value="TNF-like"/>
    <property type="match status" value="1"/>
</dbReference>
<evidence type="ECO:0000313" key="8">
    <source>
        <dbReference type="Proteomes" id="UP000515208"/>
    </source>
</evidence>
<evidence type="ECO:0000256" key="1">
    <source>
        <dbReference type="ARBA" id="ARBA00004613"/>
    </source>
</evidence>
<dbReference type="GO" id="GO:0005576">
    <property type="term" value="C:extracellular region"/>
    <property type="evidence" value="ECO:0007669"/>
    <property type="project" value="UniProtKB-SubCell"/>
</dbReference>
<name>A0A6P3IPZ3_BISBB</name>